<dbReference type="Proteomes" id="UP000188145">
    <property type="component" value="Chromosome"/>
</dbReference>
<dbReference type="RefSeq" id="WP_226997021.1">
    <property type="nucleotide sequence ID" value="NZ_CP019606.1"/>
</dbReference>
<dbReference type="STRING" id="1332264.BW730_03215"/>
<evidence type="ECO:0000256" key="1">
    <source>
        <dbReference type="SAM" id="Phobius"/>
    </source>
</evidence>
<evidence type="ECO:0000313" key="4">
    <source>
        <dbReference type="Proteomes" id="UP000188145"/>
    </source>
</evidence>
<gene>
    <name evidence="3" type="ORF">BW730_03215</name>
</gene>
<proteinExistence type="predicted"/>
<feature type="domain" description="Endonuclease/exonuclease/phosphatase" evidence="2">
    <location>
        <begin position="107"/>
        <end position="298"/>
    </location>
</feature>
<reference evidence="4" key="1">
    <citation type="submission" date="2017-02" db="EMBL/GenBank/DDBJ databases">
        <title>Tessaracoccus aquaemaris sp. nov., isolated from the intestine of a Korean rockfish, Sebastes schlegelii, in a marine aquaculture pond.</title>
        <authorList>
            <person name="Tak E.J."/>
            <person name="Bae J.-W."/>
        </authorList>
    </citation>
    <scope>NUCLEOTIDE SEQUENCE [LARGE SCALE GENOMIC DNA]</scope>
    <source>
        <strain evidence="4">NSG39</strain>
    </source>
</reference>
<keyword evidence="1" id="KW-0812">Transmembrane</keyword>
<feature type="transmembrane region" description="Helical" evidence="1">
    <location>
        <begin position="69"/>
        <end position="89"/>
    </location>
</feature>
<dbReference type="InterPro" id="IPR005135">
    <property type="entry name" value="Endo/exonuclease/phosphatase"/>
</dbReference>
<accession>A0A1Q2CKP9</accession>
<protein>
    <recommendedName>
        <fullName evidence="2">Endonuclease/exonuclease/phosphatase domain-containing protein</fullName>
    </recommendedName>
</protein>
<keyword evidence="1" id="KW-1133">Transmembrane helix</keyword>
<dbReference type="Gene3D" id="3.60.10.10">
    <property type="entry name" value="Endonuclease/exonuclease/phosphatase"/>
    <property type="match status" value="1"/>
</dbReference>
<evidence type="ECO:0000313" key="3">
    <source>
        <dbReference type="EMBL" id="AQP46684.1"/>
    </source>
</evidence>
<keyword evidence="1" id="KW-0472">Membrane</keyword>
<dbReference type="InterPro" id="IPR036691">
    <property type="entry name" value="Endo/exonu/phosph_ase_sf"/>
</dbReference>
<dbReference type="AlphaFoldDB" id="A0A1Q2CKP9"/>
<dbReference type="Pfam" id="PF03372">
    <property type="entry name" value="Exo_endo_phos"/>
    <property type="match status" value="1"/>
</dbReference>
<sequence>MWRSPLLVVGWVTVGTLATLWVLAATPLRSVEGVAPLVAPDRVAALIALTVALLSGLAARRMGPARRRLVVLLVASLLVCGLFVGRVLVQGTHSVVPAHGEPTLRVLSWNAAGVHPADIAQRFHEVAVRRDVDVLVLPETGDEIARMVSDRLDLLGWDHAMFEDGATSVFVRDALATEAGYVLLPGNPPWAGITVKPRRASAETPFIVAVHVQQPSPGNVAVRDEHLAWVESLCAGSDFVLAVGDFNSTPNHLDSGRLGRCADVALAVEAGAASTWPTWLPSWLGISIDRAMVGPPYEPGTFGFEVLRSVDTGGPGLGSDDGADHWPILIEVTAP</sequence>
<feature type="transmembrane region" description="Helical" evidence="1">
    <location>
        <begin position="34"/>
        <end position="57"/>
    </location>
</feature>
<dbReference type="SUPFAM" id="SSF56219">
    <property type="entry name" value="DNase I-like"/>
    <property type="match status" value="1"/>
</dbReference>
<dbReference type="KEGG" id="tes:BW730_03215"/>
<name>A0A1Q2CKP9_9ACTN</name>
<dbReference type="GO" id="GO:0003824">
    <property type="term" value="F:catalytic activity"/>
    <property type="evidence" value="ECO:0007669"/>
    <property type="project" value="InterPro"/>
</dbReference>
<evidence type="ECO:0000259" key="2">
    <source>
        <dbReference type="Pfam" id="PF03372"/>
    </source>
</evidence>
<dbReference type="EMBL" id="CP019606">
    <property type="protein sequence ID" value="AQP46684.1"/>
    <property type="molecule type" value="Genomic_DNA"/>
</dbReference>
<organism evidence="3 4">
    <name type="scientific">Tessaracoccus aquimaris</name>
    <dbReference type="NCBI Taxonomy" id="1332264"/>
    <lineage>
        <taxon>Bacteria</taxon>
        <taxon>Bacillati</taxon>
        <taxon>Actinomycetota</taxon>
        <taxon>Actinomycetes</taxon>
        <taxon>Propionibacteriales</taxon>
        <taxon>Propionibacteriaceae</taxon>
        <taxon>Tessaracoccus</taxon>
    </lineage>
</organism>
<keyword evidence="4" id="KW-1185">Reference proteome</keyword>